<gene>
    <name evidence="2" type="ORF">F2Q68_00034010</name>
</gene>
<reference evidence="2" key="1">
    <citation type="submission" date="2019-12" db="EMBL/GenBank/DDBJ databases">
        <title>Genome sequencing and annotation of Brassica cretica.</title>
        <authorList>
            <person name="Studholme D.J."/>
            <person name="Sarris P.F."/>
        </authorList>
    </citation>
    <scope>NUCLEOTIDE SEQUENCE</scope>
    <source>
        <strain evidence="2">PFS-001/15</strain>
        <tissue evidence="2">Leaf</tissue>
    </source>
</reference>
<protein>
    <submittedName>
        <fullName evidence="2">Uncharacterized protein</fullName>
    </submittedName>
</protein>
<sequence>MTEEDLSGEHDSRGPGRRSKGQNHSARGREESRYLSCPRSEIGSFGTSHGARRRTSHVIRPRDKCIMAQLGEAMVELGQLGEAQWELSQCASAGGDGRSSSLSWGQLTKVQALEPRLKSTETGAVGGSWGRFWSS</sequence>
<feature type="region of interest" description="Disordered" evidence="1">
    <location>
        <begin position="1"/>
        <end position="57"/>
    </location>
</feature>
<evidence type="ECO:0000313" key="3">
    <source>
        <dbReference type="Proteomes" id="UP000712281"/>
    </source>
</evidence>
<dbReference type="Proteomes" id="UP000712281">
    <property type="component" value="Unassembled WGS sequence"/>
</dbReference>
<evidence type="ECO:0000313" key="2">
    <source>
        <dbReference type="EMBL" id="KAF2551405.1"/>
    </source>
</evidence>
<proteinExistence type="predicted"/>
<name>A0A8S9GYG6_BRACR</name>
<evidence type="ECO:0000256" key="1">
    <source>
        <dbReference type="SAM" id="MobiDB-lite"/>
    </source>
</evidence>
<organism evidence="2 3">
    <name type="scientific">Brassica cretica</name>
    <name type="common">Mustard</name>
    <dbReference type="NCBI Taxonomy" id="69181"/>
    <lineage>
        <taxon>Eukaryota</taxon>
        <taxon>Viridiplantae</taxon>
        <taxon>Streptophyta</taxon>
        <taxon>Embryophyta</taxon>
        <taxon>Tracheophyta</taxon>
        <taxon>Spermatophyta</taxon>
        <taxon>Magnoliopsida</taxon>
        <taxon>eudicotyledons</taxon>
        <taxon>Gunneridae</taxon>
        <taxon>Pentapetalae</taxon>
        <taxon>rosids</taxon>
        <taxon>malvids</taxon>
        <taxon>Brassicales</taxon>
        <taxon>Brassicaceae</taxon>
        <taxon>Brassiceae</taxon>
        <taxon>Brassica</taxon>
    </lineage>
</organism>
<dbReference type="EMBL" id="QGKW02001988">
    <property type="protein sequence ID" value="KAF2551405.1"/>
    <property type="molecule type" value="Genomic_DNA"/>
</dbReference>
<dbReference type="AlphaFoldDB" id="A0A8S9GYG6"/>
<comment type="caution">
    <text evidence="2">The sequence shown here is derived from an EMBL/GenBank/DDBJ whole genome shotgun (WGS) entry which is preliminary data.</text>
</comment>
<accession>A0A8S9GYG6</accession>